<dbReference type="EMBL" id="CACVBR010000022">
    <property type="protein sequence ID" value="CAA7196359.1"/>
    <property type="molecule type" value="Genomic_DNA"/>
</dbReference>
<evidence type="ECO:0000313" key="1">
    <source>
        <dbReference type="EMBL" id="CAA7196359.1"/>
    </source>
</evidence>
<dbReference type="Proteomes" id="UP000445144">
    <property type="component" value="Unassembled WGS sequence"/>
</dbReference>
<dbReference type="AlphaFoldDB" id="A0A6N4X9X8"/>
<gene>
    <name evidence="1" type="ORF">CHRY9293_02456</name>
</gene>
<evidence type="ECO:0000313" key="2">
    <source>
        <dbReference type="Proteomes" id="UP000445144"/>
    </source>
</evidence>
<organism evidence="1 2">
    <name type="scientific">Chryseobacterium potabilaquae</name>
    <dbReference type="NCBI Taxonomy" id="2675057"/>
    <lineage>
        <taxon>Bacteria</taxon>
        <taxon>Pseudomonadati</taxon>
        <taxon>Bacteroidota</taxon>
        <taxon>Flavobacteriia</taxon>
        <taxon>Flavobacteriales</taxon>
        <taxon>Weeksellaceae</taxon>
        <taxon>Chryseobacterium group</taxon>
        <taxon>Chryseobacterium</taxon>
    </lineage>
</organism>
<name>A0A6N4X9X8_9FLAO</name>
<reference evidence="1 2" key="1">
    <citation type="submission" date="2020-01" db="EMBL/GenBank/DDBJ databases">
        <authorList>
            <person name="Rodrigo-Torres L."/>
            <person name="Arahal R. D."/>
            <person name="Lucena T."/>
        </authorList>
    </citation>
    <scope>NUCLEOTIDE SEQUENCE [LARGE SCALE GENOMIC DNA]</scope>
    <source>
        <strain evidence="1 2">CECT 9293</strain>
    </source>
</reference>
<protein>
    <submittedName>
        <fullName evidence="1">Uncharacterized protein</fullName>
    </submittedName>
</protein>
<proteinExistence type="predicted"/>
<accession>A0A6N4X9X8</accession>
<keyword evidence="2" id="KW-1185">Reference proteome</keyword>
<sequence>MITMEKSYEYLSGKTKVQVVDELGRKSEFSSSVWVYVLKIDIFNKKTILYIYFDGEVVTHTKLIKVSEI</sequence>